<dbReference type="EMBL" id="GGEC01065912">
    <property type="protein sequence ID" value="MBX46396.1"/>
    <property type="molecule type" value="Transcribed_RNA"/>
</dbReference>
<evidence type="ECO:0000313" key="1">
    <source>
        <dbReference type="EMBL" id="MBX46396.1"/>
    </source>
</evidence>
<dbReference type="AlphaFoldDB" id="A0A2P2NV61"/>
<reference evidence="1" key="1">
    <citation type="submission" date="2018-02" db="EMBL/GenBank/DDBJ databases">
        <title>Rhizophora mucronata_Transcriptome.</title>
        <authorList>
            <person name="Meera S.P."/>
            <person name="Sreeshan A."/>
            <person name="Augustine A."/>
        </authorList>
    </citation>
    <scope>NUCLEOTIDE SEQUENCE</scope>
    <source>
        <tissue evidence="1">Leaf</tissue>
    </source>
</reference>
<protein>
    <submittedName>
        <fullName evidence="1">Uncharacterized protein</fullName>
    </submittedName>
</protein>
<organism evidence="1">
    <name type="scientific">Rhizophora mucronata</name>
    <name type="common">Asiatic mangrove</name>
    <dbReference type="NCBI Taxonomy" id="61149"/>
    <lineage>
        <taxon>Eukaryota</taxon>
        <taxon>Viridiplantae</taxon>
        <taxon>Streptophyta</taxon>
        <taxon>Embryophyta</taxon>
        <taxon>Tracheophyta</taxon>
        <taxon>Spermatophyta</taxon>
        <taxon>Magnoliopsida</taxon>
        <taxon>eudicotyledons</taxon>
        <taxon>Gunneridae</taxon>
        <taxon>Pentapetalae</taxon>
        <taxon>rosids</taxon>
        <taxon>fabids</taxon>
        <taxon>Malpighiales</taxon>
        <taxon>Rhizophoraceae</taxon>
        <taxon>Rhizophora</taxon>
    </lineage>
</organism>
<name>A0A2P2NV61_RHIMU</name>
<accession>A0A2P2NV61</accession>
<sequence>MFKSFEKINGLFLCSAMSSSYTCSKKWGINYRAEA</sequence>
<proteinExistence type="predicted"/>